<protein>
    <submittedName>
        <fullName evidence="1">Uncharacterized protein</fullName>
    </submittedName>
</protein>
<accession>A0A2S9RZP3</accession>
<gene>
    <name evidence="1" type="ORF">BV163_01634</name>
</gene>
<comment type="caution">
    <text evidence="1">The sequence shown here is derived from an EMBL/GenBank/DDBJ whole genome shotgun (WGS) entry which is preliminary data.</text>
</comment>
<proteinExistence type="predicted"/>
<name>A0A2S9RZP3_HAEIF</name>
<dbReference type="EMBL" id="MZHU01000075">
    <property type="protein sequence ID" value="PRK63560.1"/>
    <property type="molecule type" value="Genomic_DNA"/>
</dbReference>
<evidence type="ECO:0000313" key="1">
    <source>
        <dbReference type="EMBL" id="PRK63560.1"/>
    </source>
</evidence>
<dbReference type="AlphaFoldDB" id="A0A2S9RZP3"/>
<sequence length="45" mass="5107">MSEITTLQPSLLWIRTEDDIVSDSVLLILVESVDDYSNPNNPLPY</sequence>
<organism evidence="1">
    <name type="scientific">Haemophilus influenzae</name>
    <dbReference type="NCBI Taxonomy" id="727"/>
    <lineage>
        <taxon>Bacteria</taxon>
        <taxon>Pseudomonadati</taxon>
        <taxon>Pseudomonadota</taxon>
        <taxon>Gammaproteobacteria</taxon>
        <taxon>Pasteurellales</taxon>
        <taxon>Pasteurellaceae</taxon>
        <taxon>Haemophilus</taxon>
    </lineage>
</organism>
<reference evidence="1" key="1">
    <citation type="submission" date="2017-02" db="EMBL/GenBank/DDBJ databases">
        <title>Haemophilus influenzae in COPD genome sequencing project.</title>
        <authorList>
            <person name="Murphy T.F."/>
            <person name="Kong Y."/>
            <person name="Nadendla S."/>
            <person name="Tettelin H."/>
            <person name="Pettigrew M."/>
        </authorList>
    </citation>
    <scope>NUCLEOTIDE SEQUENCE [LARGE SCALE GENOMIC DNA]</scope>
    <source>
        <strain evidence="1">84P15H4</strain>
    </source>
</reference>